<name>A0A3B1DII4_9ZZZZ</name>
<reference evidence="1" key="1">
    <citation type="submission" date="2018-06" db="EMBL/GenBank/DDBJ databases">
        <authorList>
            <person name="Zhirakovskaya E."/>
        </authorList>
    </citation>
    <scope>NUCLEOTIDE SEQUENCE</scope>
</reference>
<proteinExistence type="predicted"/>
<gene>
    <name evidence="1" type="ORF">MNBD_PLANCTO02-1392</name>
</gene>
<dbReference type="EMBL" id="UOGL01000252">
    <property type="protein sequence ID" value="VAX38731.1"/>
    <property type="molecule type" value="Genomic_DNA"/>
</dbReference>
<sequence length="628" mass="71207">MLSNFLQLGSRITLLPIIHGSGDFAIEVRRVMLSQKFDCLAVPLPPSFQEDVERAIAFLPSLSAVVQQEPRSFVVEDWQGDDVENGDDDDGDITCSYVPIDPCQGVIAALRIALQERIPRAFIDLETARFEPVAAGFPDPYALKKVPADKFAAAILPAVAPLPEGQPQERVVAMANQLRLLEKNHSSILFICSMTDWVWIREAYLEQKEQSVEDETVEETQLLAVDPERSLFMLGELPFITSLYERARFELDDDENLSIDGIKEMVLAARDEYQAEFKSRARKISPKLLSIYFKYVRNLSLIESRMTPDFGTLVTAAQQLAGDQFAIHLAEVAREYQYTELIPFPFIQFGINQARLPDGDVASMISRLPGHPVVWRHSQLTPTPPKIDIEKWQSRWNPHQQCSWPPEDVAIENFRTHIKDAALALLGADLARTEKFSTSLKDGLDIRETLRNWHTGELYVKVLPPSRGSIDCVVMLFDSPADPRDYPWRITWHAEHNDESTLALFATDFHNELVGPGIAIATYGGGLFLFPPRPIYDIWQDPRFDYADTLEERILAAACTHSQERHIALLSHSPPGAGWRRLAKRHGKKLLHIPLGRFSQQMVQQLRMFHVLNGQQIRSFASHFIRKA</sequence>
<protein>
    <submittedName>
        <fullName evidence="1">Uncharacterized protein</fullName>
    </submittedName>
</protein>
<accession>A0A3B1DII4</accession>
<evidence type="ECO:0000313" key="1">
    <source>
        <dbReference type="EMBL" id="VAX38731.1"/>
    </source>
</evidence>
<organism evidence="1">
    <name type="scientific">hydrothermal vent metagenome</name>
    <dbReference type="NCBI Taxonomy" id="652676"/>
    <lineage>
        <taxon>unclassified sequences</taxon>
        <taxon>metagenomes</taxon>
        <taxon>ecological metagenomes</taxon>
    </lineage>
</organism>
<dbReference type="AlphaFoldDB" id="A0A3B1DII4"/>